<sequence length="135" mass="15252">MTVIPDPVSLSDRFVAVIERSYDDKSICRFVNAPRDHHKGPSKKSMINDIAEQFLQIAPLKPEDVPTFKKTFQDAILSRASNIELLYDLEAPMHALRCEFREITLTAAEKAAHKNLVLKHGVSCVANDNRAFKMN</sequence>
<evidence type="ECO:0000313" key="2">
    <source>
        <dbReference type="Proteomes" id="UP000249557"/>
    </source>
</evidence>
<protein>
    <submittedName>
        <fullName evidence="1">Uncharacterized protein</fullName>
    </submittedName>
</protein>
<dbReference type="Proteomes" id="UP000249557">
    <property type="component" value="Unassembled WGS sequence"/>
</dbReference>
<organism evidence="1 2">
    <name type="scientific">Micavibrio aeruginosavorus</name>
    <dbReference type="NCBI Taxonomy" id="349221"/>
    <lineage>
        <taxon>Bacteria</taxon>
        <taxon>Pseudomonadati</taxon>
        <taxon>Bdellovibrionota</taxon>
        <taxon>Bdellovibrionia</taxon>
        <taxon>Bdellovibrionales</taxon>
        <taxon>Pseudobdellovibrionaceae</taxon>
        <taxon>Micavibrio</taxon>
    </lineage>
</organism>
<reference evidence="1 2" key="1">
    <citation type="submission" date="2017-08" db="EMBL/GenBank/DDBJ databases">
        <title>Infants hospitalized years apart are colonized by the same room-sourced microbial strains.</title>
        <authorList>
            <person name="Brooks B."/>
            <person name="Olm M.R."/>
            <person name="Firek B.A."/>
            <person name="Baker R."/>
            <person name="Thomas B.C."/>
            <person name="Morowitz M.J."/>
            <person name="Banfield J.F."/>
        </authorList>
    </citation>
    <scope>NUCLEOTIDE SEQUENCE [LARGE SCALE GENOMIC DNA]</scope>
    <source>
        <strain evidence="1">S2_018_000_R2_104</strain>
    </source>
</reference>
<comment type="caution">
    <text evidence="1">The sequence shown here is derived from an EMBL/GenBank/DDBJ whole genome shotgun (WGS) entry which is preliminary data.</text>
</comment>
<gene>
    <name evidence="1" type="ORF">DI626_01325</name>
</gene>
<dbReference type="AlphaFoldDB" id="A0A2W5A260"/>
<proteinExistence type="predicted"/>
<evidence type="ECO:0000313" key="1">
    <source>
        <dbReference type="EMBL" id="PZO88620.1"/>
    </source>
</evidence>
<accession>A0A2W5A260</accession>
<dbReference type="EMBL" id="QFNK01000012">
    <property type="protein sequence ID" value="PZO88620.1"/>
    <property type="molecule type" value="Genomic_DNA"/>
</dbReference>
<name>A0A2W5A260_9BACT</name>